<dbReference type="EMBL" id="BOOG01000023">
    <property type="protein sequence ID" value="GIH70611.1"/>
    <property type="molecule type" value="Genomic_DNA"/>
</dbReference>
<reference evidence="1" key="1">
    <citation type="submission" date="2021-01" db="EMBL/GenBank/DDBJ databases">
        <title>Whole genome shotgun sequence of Sphaerimonospora thailandensis NBRC 107569.</title>
        <authorList>
            <person name="Komaki H."/>
            <person name="Tamura T."/>
        </authorList>
    </citation>
    <scope>NUCLEOTIDE SEQUENCE</scope>
    <source>
        <strain evidence="1">NBRC 107569</strain>
    </source>
</reference>
<dbReference type="AlphaFoldDB" id="A0A8J3RA77"/>
<name>A0A8J3RA77_9ACTN</name>
<evidence type="ECO:0000313" key="2">
    <source>
        <dbReference type="Proteomes" id="UP000610966"/>
    </source>
</evidence>
<dbReference type="Proteomes" id="UP000610966">
    <property type="component" value="Unassembled WGS sequence"/>
</dbReference>
<protein>
    <submittedName>
        <fullName evidence="1">Uncharacterized protein</fullName>
    </submittedName>
</protein>
<organism evidence="1 2">
    <name type="scientific">Sphaerimonospora thailandensis</name>
    <dbReference type="NCBI Taxonomy" id="795644"/>
    <lineage>
        <taxon>Bacteria</taxon>
        <taxon>Bacillati</taxon>
        <taxon>Actinomycetota</taxon>
        <taxon>Actinomycetes</taxon>
        <taxon>Streptosporangiales</taxon>
        <taxon>Streptosporangiaceae</taxon>
        <taxon>Sphaerimonospora</taxon>
    </lineage>
</organism>
<comment type="caution">
    <text evidence="1">The sequence shown here is derived from an EMBL/GenBank/DDBJ whole genome shotgun (WGS) entry which is preliminary data.</text>
</comment>
<proteinExistence type="predicted"/>
<accession>A0A8J3RA77</accession>
<keyword evidence="2" id="KW-1185">Reference proteome</keyword>
<gene>
    <name evidence="1" type="ORF">Mth01_28640</name>
</gene>
<evidence type="ECO:0000313" key="1">
    <source>
        <dbReference type="EMBL" id="GIH70611.1"/>
    </source>
</evidence>
<sequence length="77" mass="8271">MGARVRAIAAPTPREAPVIKAVGRDMILTLDLGPEDLRLVPWKSPGSALDEDEHGDIDACRGVRGAVYDEHGHSDRA</sequence>